<organism evidence="1">
    <name type="scientific">marine metagenome</name>
    <dbReference type="NCBI Taxonomy" id="408172"/>
    <lineage>
        <taxon>unclassified sequences</taxon>
        <taxon>metagenomes</taxon>
        <taxon>ecological metagenomes</taxon>
    </lineage>
</organism>
<dbReference type="EMBL" id="UINC01118324">
    <property type="protein sequence ID" value="SVC91382.1"/>
    <property type="molecule type" value="Genomic_DNA"/>
</dbReference>
<evidence type="ECO:0000313" key="1">
    <source>
        <dbReference type="EMBL" id="SVC91382.1"/>
    </source>
</evidence>
<protein>
    <submittedName>
        <fullName evidence="1">Uncharacterized protein</fullName>
    </submittedName>
</protein>
<sequence length="28" mass="3192">MQNAEVSFAHSLFDLLDLVSFLMLSEYA</sequence>
<feature type="non-terminal residue" evidence="1">
    <location>
        <position position="28"/>
    </location>
</feature>
<reference evidence="1" key="1">
    <citation type="submission" date="2018-05" db="EMBL/GenBank/DDBJ databases">
        <authorList>
            <person name="Lanie J.A."/>
            <person name="Ng W.-L."/>
            <person name="Kazmierczak K.M."/>
            <person name="Andrzejewski T.M."/>
            <person name="Davidsen T.M."/>
            <person name="Wayne K.J."/>
            <person name="Tettelin H."/>
            <person name="Glass J.I."/>
            <person name="Rusch D."/>
            <person name="Podicherti R."/>
            <person name="Tsui H.-C.T."/>
            <person name="Winkler M.E."/>
        </authorList>
    </citation>
    <scope>NUCLEOTIDE SEQUENCE</scope>
</reference>
<proteinExistence type="predicted"/>
<accession>A0A382R2M7</accession>
<name>A0A382R2M7_9ZZZZ</name>
<dbReference type="AlphaFoldDB" id="A0A382R2M7"/>
<gene>
    <name evidence="1" type="ORF">METZ01_LOCUS344236</name>
</gene>